<sequence length="131" mass="14608">MLTSLRIIFMALLLSGIAWSVETLTPETYVRLNSQARKLTMDGMETRIGLLKNGASQEEQLAAAEQTNQAVESLFKSYGTTGSLHTAYGTYHQEQISAWLEANPVWNQTEVDLNQRFQALSSQIDVLLKGQ</sequence>
<reference evidence="1 2" key="1">
    <citation type="journal article" date="2011" name="J. Bacteriol.">
        <title>Complete Genome Sequence of the Aerobic Marine Methanotroph Methylomonas methanica MC09.</title>
        <authorList>
            <person name="Boden R."/>
            <person name="Cunliffe M."/>
            <person name="Scanlan J."/>
            <person name="Moussard H."/>
            <person name="Kits K.D."/>
            <person name="Klotz M.G."/>
            <person name="Jetten M.S."/>
            <person name="Vuilleumier S."/>
            <person name="Han J."/>
            <person name="Peters L."/>
            <person name="Mikhailova N."/>
            <person name="Teshima H."/>
            <person name="Tapia R."/>
            <person name="Kyrpides N."/>
            <person name="Ivanova N."/>
            <person name="Pagani I."/>
            <person name="Cheng J.F."/>
            <person name="Goodwin L."/>
            <person name="Han C."/>
            <person name="Hauser L."/>
            <person name="Land M.L."/>
            <person name="Lapidus A."/>
            <person name="Lucas S."/>
            <person name="Pitluck S."/>
            <person name="Woyke T."/>
            <person name="Stein L."/>
            <person name="Murrell J.C."/>
        </authorList>
    </citation>
    <scope>NUCLEOTIDE SEQUENCE [LARGE SCALE GENOMIC DNA]</scope>
    <source>
        <strain evidence="1 2">MC09</strain>
    </source>
</reference>
<dbReference type="eggNOG" id="ENOG502ZS3X">
    <property type="taxonomic scope" value="Bacteria"/>
</dbReference>
<dbReference type="STRING" id="857087.Metme_4168"/>
<protein>
    <submittedName>
        <fullName evidence="1">Uncharacterized protein</fullName>
    </submittedName>
</protein>
<dbReference type="HOGENOM" id="CLU_1925117_0_0_6"/>
<keyword evidence="2" id="KW-1185">Reference proteome</keyword>
<dbReference type="OrthoDB" id="9960405at2"/>
<dbReference type="AlphaFoldDB" id="G0A199"/>
<gene>
    <name evidence="1" type="ordered locus">Metme_4168</name>
</gene>
<dbReference type="RefSeq" id="WP_013820734.1">
    <property type="nucleotide sequence ID" value="NC_015572.1"/>
</dbReference>
<accession>G0A199</accession>
<proteinExistence type="predicted"/>
<evidence type="ECO:0000313" key="2">
    <source>
        <dbReference type="Proteomes" id="UP000008888"/>
    </source>
</evidence>
<reference key="2">
    <citation type="submission" date="2011-05" db="EMBL/GenBank/DDBJ databases">
        <title>Complete genome sequence of the aerobic marine methanotroph Methylomonas methanica MC09.</title>
        <authorList>
            <person name="Boden R."/>
            <person name="Cunliffe M."/>
            <person name="Scanlan J."/>
            <person name="Moussard H."/>
            <person name="Kits K.D."/>
            <person name="Klotz M."/>
            <person name="Jetten M."/>
            <person name="Vuilleumier S."/>
            <person name="Han J."/>
            <person name="Peters L."/>
            <person name="Mikhailova N."/>
            <person name="Teshima H."/>
            <person name="Tapia R."/>
            <person name="Kyrpides N."/>
            <person name="Ivanova N."/>
            <person name="Pagani I."/>
            <person name="Cheng J.-F."/>
            <person name="Goodwin L."/>
            <person name="Han C."/>
            <person name="Hauser L."/>
            <person name="Land M."/>
            <person name="Lapidus A."/>
            <person name="Lucas S."/>
            <person name="Pitluck S."/>
            <person name="Woyke T."/>
            <person name="Stein L.Y."/>
            <person name="Murrell C."/>
        </authorList>
    </citation>
    <scope>NUCLEOTIDE SEQUENCE</scope>
    <source>
        <strain>MC09</strain>
    </source>
</reference>
<reference evidence="2" key="3">
    <citation type="submission" date="2011-05" db="EMBL/GenBank/DDBJ databases">
        <title>Complete sequence of Methylomonas methanica MC09.</title>
        <authorList>
            <consortium name="US DOE Joint Genome Institute"/>
            <person name="Lucas S."/>
            <person name="Han J."/>
            <person name="Lapidus A."/>
            <person name="Cheng J.-F."/>
            <person name="Goodwin L."/>
            <person name="Pitluck S."/>
            <person name="Peters L."/>
            <person name="Mikhailova N."/>
            <person name="Teshima H."/>
            <person name="Han C."/>
            <person name="Tapia R."/>
            <person name="Land M."/>
            <person name="Hauser L."/>
            <person name="Kyrpides N."/>
            <person name="Ivanova N."/>
            <person name="Pagani I."/>
            <person name="Stein L."/>
            <person name="Woyke T."/>
        </authorList>
    </citation>
    <scope>NUCLEOTIDE SEQUENCE [LARGE SCALE GENOMIC DNA]</scope>
    <source>
        <strain evidence="2">MC09</strain>
    </source>
</reference>
<organism evidence="1 2">
    <name type="scientific">Methylomonas methanica (strain DSM 25384 / MC09)</name>
    <dbReference type="NCBI Taxonomy" id="857087"/>
    <lineage>
        <taxon>Bacteria</taxon>
        <taxon>Pseudomonadati</taxon>
        <taxon>Pseudomonadota</taxon>
        <taxon>Gammaproteobacteria</taxon>
        <taxon>Methylococcales</taxon>
        <taxon>Methylococcaceae</taxon>
        <taxon>Methylomonas</taxon>
    </lineage>
</organism>
<evidence type="ECO:0000313" key="1">
    <source>
        <dbReference type="EMBL" id="AEG02519.1"/>
    </source>
</evidence>
<name>G0A199_METMM</name>
<dbReference type="KEGG" id="mmt:Metme_4168"/>
<dbReference type="EMBL" id="CP002738">
    <property type="protein sequence ID" value="AEG02519.1"/>
    <property type="molecule type" value="Genomic_DNA"/>
</dbReference>
<dbReference type="Proteomes" id="UP000008888">
    <property type="component" value="Chromosome"/>
</dbReference>